<comment type="caution">
    <text evidence="2">The sequence shown here is derived from an EMBL/GenBank/DDBJ whole genome shotgun (WGS) entry which is preliminary data.</text>
</comment>
<feature type="compositionally biased region" description="Basic and acidic residues" evidence="1">
    <location>
        <begin position="109"/>
        <end position="121"/>
    </location>
</feature>
<dbReference type="EMBL" id="VYYT01000488">
    <property type="protein sequence ID" value="KAK2733836.1"/>
    <property type="molecule type" value="Genomic_DNA"/>
</dbReference>
<proteinExistence type="predicted"/>
<evidence type="ECO:0000256" key="1">
    <source>
        <dbReference type="SAM" id="MobiDB-lite"/>
    </source>
</evidence>
<feature type="region of interest" description="Disordered" evidence="1">
    <location>
        <begin position="51"/>
        <end position="173"/>
    </location>
</feature>
<dbReference type="AlphaFoldDB" id="A0AAD9Y3S2"/>
<protein>
    <submittedName>
        <fullName evidence="2">Uncharacterized protein</fullName>
    </submittedName>
</protein>
<evidence type="ECO:0000313" key="3">
    <source>
        <dbReference type="Proteomes" id="UP001281614"/>
    </source>
</evidence>
<feature type="compositionally biased region" description="Polar residues" evidence="1">
    <location>
        <begin position="80"/>
        <end position="96"/>
    </location>
</feature>
<feature type="compositionally biased region" description="Low complexity" evidence="1">
    <location>
        <begin position="140"/>
        <end position="162"/>
    </location>
</feature>
<keyword evidence="3" id="KW-1185">Reference proteome</keyword>
<gene>
    <name evidence="2" type="ORF">CKAH01_08250</name>
</gene>
<organism evidence="2 3">
    <name type="scientific">Colletotrichum kahawae</name>
    <name type="common">Coffee berry disease fungus</name>
    <dbReference type="NCBI Taxonomy" id="34407"/>
    <lineage>
        <taxon>Eukaryota</taxon>
        <taxon>Fungi</taxon>
        <taxon>Dikarya</taxon>
        <taxon>Ascomycota</taxon>
        <taxon>Pezizomycotina</taxon>
        <taxon>Sordariomycetes</taxon>
        <taxon>Hypocreomycetidae</taxon>
        <taxon>Glomerellales</taxon>
        <taxon>Glomerellaceae</taxon>
        <taxon>Colletotrichum</taxon>
        <taxon>Colletotrichum gloeosporioides species complex</taxon>
    </lineage>
</organism>
<reference evidence="2" key="1">
    <citation type="submission" date="2023-02" db="EMBL/GenBank/DDBJ databases">
        <title>Colletotrichum kahawae CIFC_Que2 genome sequencing and assembly.</title>
        <authorList>
            <person name="Baroncelli R."/>
        </authorList>
    </citation>
    <scope>NUCLEOTIDE SEQUENCE</scope>
    <source>
        <strain evidence="2">CIFC_Que2</strain>
    </source>
</reference>
<evidence type="ECO:0000313" key="2">
    <source>
        <dbReference type="EMBL" id="KAK2733836.1"/>
    </source>
</evidence>
<sequence>MSSKEIRGAAIELIEAATHRRREEMIIKLGREFYDLSAAHNRAKLDSFVDLRSPVNGGEQDTNGEASPNSSEEEEKETATPPSSVDQQTADDTSVTWELLDPETGSKCPDMKERDGEKARVGECSAANSLKERRNVPIKSSSSPAAGPSSGPSSWLLSGPLSGPSPPRWLGPSTVLYQQPASYRGGLYRAMLSAQ</sequence>
<accession>A0AAD9Y3S2</accession>
<feature type="compositionally biased region" description="Polar residues" evidence="1">
    <location>
        <begin position="59"/>
        <end position="70"/>
    </location>
</feature>
<dbReference type="Proteomes" id="UP001281614">
    <property type="component" value="Unassembled WGS sequence"/>
</dbReference>
<name>A0AAD9Y3S2_COLKA</name>